<dbReference type="PIRSF" id="PIRSF039026">
    <property type="entry name" value="SiaP"/>
    <property type="match status" value="1"/>
</dbReference>
<dbReference type="GO" id="GO:0031317">
    <property type="term" value="C:tripartite ATP-independent periplasmic transporter complex"/>
    <property type="evidence" value="ECO:0007669"/>
    <property type="project" value="InterPro"/>
</dbReference>
<name>A0A3N1PAX9_9GAMM</name>
<evidence type="ECO:0000313" key="6">
    <source>
        <dbReference type="Proteomes" id="UP000273643"/>
    </source>
</evidence>
<evidence type="ECO:0000313" key="5">
    <source>
        <dbReference type="EMBL" id="ROQ21806.1"/>
    </source>
</evidence>
<keyword evidence="4" id="KW-1133">Transmembrane helix</keyword>
<dbReference type="OrthoDB" id="9769667at2"/>
<dbReference type="PANTHER" id="PTHR33376:SF5">
    <property type="entry name" value="EXTRACYTOPLASMIC SOLUTE RECEPTOR PROTEIN"/>
    <property type="match status" value="1"/>
</dbReference>
<feature type="binding site" evidence="2">
    <location>
        <position position="201"/>
    </location>
    <ligand>
        <name>substrate</name>
    </ligand>
</feature>
<evidence type="ECO:0000256" key="2">
    <source>
        <dbReference type="PIRSR" id="PIRSR039026-1"/>
    </source>
</evidence>
<reference evidence="5 6" key="1">
    <citation type="submission" date="2018-11" db="EMBL/GenBank/DDBJ databases">
        <title>Genomic Encyclopedia of Type Strains, Phase IV (KMG-IV): sequencing the most valuable type-strain genomes for metagenomic binning, comparative biology and taxonomic classification.</title>
        <authorList>
            <person name="Goeker M."/>
        </authorList>
    </citation>
    <scope>NUCLEOTIDE SEQUENCE [LARGE SCALE GENOMIC DNA]</scope>
    <source>
        <strain evidence="5 6">DSM 16974</strain>
    </source>
</reference>
<dbReference type="RefSeq" id="WP_123638736.1">
    <property type="nucleotide sequence ID" value="NZ_RJUK01000001.1"/>
</dbReference>
<feature type="transmembrane region" description="Helical" evidence="4">
    <location>
        <begin position="14"/>
        <end position="35"/>
    </location>
</feature>
<dbReference type="InterPro" id="IPR038404">
    <property type="entry name" value="TRAP_DctP_sf"/>
</dbReference>
<dbReference type="EMBL" id="RJUK01000001">
    <property type="protein sequence ID" value="ROQ21806.1"/>
    <property type="molecule type" value="Genomic_DNA"/>
</dbReference>
<keyword evidence="4" id="KW-0812">Transmembrane</keyword>
<gene>
    <name evidence="5" type="ORF">EDC38_2434</name>
</gene>
<accession>A0A3N1PAX9</accession>
<feature type="binding site" evidence="3">
    <location>
        <position position="239"/>
    </location>
    <ligand>
        <name>Na(+)</name>
        <dbReference type="ChEBI" id="CHEBI:29101"/>
    </ligand>
</feature>
<dbReference type="CDD" id="cd13604">
    <property type="entry name" value="PBP2_TRAP_ketoacid_lactate_like"/>
    <property type="match status" value="1"/>
</dbReference>
<dbReference type="GO" id="GO:0046872">
    <property type="term" value="F:metal ion binding"/>
    <property type="evidence" value="ECO:0007669"/>
    <property type="project" value="UniProtKB-KW"/>
</dbReference>
<dbReference type="AlphaFoldDB" id="A0A3N1PAX9"/>
<dbReference type="Proteomes" id="UP000273643">
    <property type="component" value="Unassembled WGS sequence"/>
</dbReference>
<keyword evidence="6" id="KW-1185">Reference proteome</keyword>
<feature type="binding site" evidence="3">
    <location>
        <position position="264"/>
    </location>
    <ligand>
        <name>substrate</name>
    </ligand>
</feature>
<keyword evidence="3" id="KW-0479">Metal-binding</keyword>
<evidence type="ECO:0000256" key="4">
    <source>
        <dbReference type="SAM" id="Phobius"/>
    </source>
</evidence>
<dbReference type="Pfam" id="PF03480">
    <property type="entry name" value="DctP"/>
    <property type="match status" value="1"/>
</dbReference>
<organism evidence="5 6">
    <name type="scientific">Marinimicrobium koreense</name>
    <dbReference type="NCBI Taxonomy" id="306545"/>
    <lineage>
        <taxon>Bacteria</taxon>
        <taxon>Pseudomonadati</taxon>
        <taxon>Pseudomonadota</taxon>
        <taxon>Gammaproteobacteria</taxon>
        <taxon>Cellvibrionales</taxon>
        <taxon>Cellvibrionaceae</taxon>
        <taxon>Marinimicrobium</taxon>
    </lineage>
</organism>
<dbReference type="Gene3D" id="3.40.190.170">
    <property type="entry name" value="Bacterial extracellular solute-binding protein, family 7"/>
    <property type="match status" value="1"/>
</dbReference>
<keyword evidence="4" id="KW-0472">Membrane</keyword>
<feature type="binding site" evidence="2">
    <location>
        <position position="180"/>
    </location>
    <ligand>
        <name>substrate</name>
    </ligand>
</feature>
<dbReference type="Gene3D" id="3.40.190.10">
    <property type="entry name" value="Periplasmic binding protein-like II"/>
    <property type="match status" value="1"/>
</dbReference>
<evidence type="ECO:0000256" key="3">
    <source>
        <dbReference type="PIRSR" id="PIRSR039026-2"/>
    </source>
</evidence>
<dbReference type="InterPro" id="IPR026289">
    <property type="entry name" value="SBP_TakP-like"/>
</dbReference>
<sequence>MNATSKNTTSKPRWSPLIILLLVALVAALFSLLVMEKATDKVAVMVDGEVQEQRVYQWRMVTTWPKDFPGLGTTAQEFANMVEAMSGGRLQIRVYGAGEIVPAMGVFDAVSDGSAEMGHGGSYYWRGKAPAAQFFTTIPFGMNAQEMNAWLHHGGGLELWREVYAPFNIIPFPGGNTGIQMAGWFNKEINSIEDLRGLKMRIPGLAGDVFNRAGGSSVNIPGGELYTSLQTGVIDAAEWVGPSNDQAFGFDQIARYYYYPGWQEPGSTLELLVNKPAFEALPDDLQAIVTHAARAANQDMLDQYTARNPRALNDMVAKEGTELRRLPDDVIQRLYDISRELFEQQAEEDPLFRKVWDSYRTFLADVTDYHKITEHTYYDIREQVTADAVGPDGEE</sequence>
<proteinExistence type="predicted"/>
<dbReference type="PANTHER" id="PTHR33376">
    <property type="match status" value="1"/>
</dbReference>
<evidence type="ECO:0000256" key="1">
    <source>
        <dbReference type="ARBA" id="ARBA00022729"/>
    </source>
</evidence>
<protein>
    <submittedName>
        <fullName evidence="5">TRAP-type mannitol/chloroaromatic compound transport system substrate-binding protein</fullName>
    </submittedName>
</protein>
<comment type="caution">
    <text evidence="5">The sequence shown here is derived from an EMBL/GenBank/DDBJ whole genome shotgun (WGS) entry which is preliminary data.</text>
</comment>
<dbReference type="InterPro" id="IPR018389">
    <property type="entry name" value="DctP_fam"/>
</dbReference>
<dbReference type="GO" id="GO:0055085">
    <property type="term" value="P:transmembrane transport"/>
    <property type="evidence" value="ECO:0007669"/>
    <property type="project" value="InterPro"/>
</dbReference>
<keyword evidence="1" id="KW-0732">Signal</keyword>
<dbReference type="NCBIfam" id="NF037995">
    <property type="entry name" value="TRAP_S1"/>
    <property type="match status" value="1"/>
</dbReference>
<feature type="binding site" evidence="3">
    <location>
        <position position="238"/>
    </location>
    <ligand>
        <name>substrate</name>
    </ligand>
</feature>